<dbReference type="Pfam" id="PF03161">
    <property type="entry name" value="LAGLIDADG_2"/>
    <property type="match status" value="1"/>
</dbReference>
<dbReference type="InterPro" id="IPR052500">
    <property type="entry name" value="Chloro/Mito_RNA_Process"/>
</dbReference>
<sequence length="223" mass="26243">MGNTVGSFAEVSKFWQKKWISIKDSLVLTQEQKSVLIGSILGDGTLQLGERGANANFKTEHGLVQKEYVYWKYNIFKPWVFTEPKISYRYKESRERYAKSYWFRTVRHPTLTEFHKRFYENGKKMIPKDIAGDIDALALAVWVMDDGSLNSNQLDISTYSFTLQDIYLLIDALKSNFGLSSKYYRDRDKGYRMYFNKTETRKLISLIKPHVIPNIDYKIRIQQ</sequence>
<dbReference type="AlphaFoldDB" id="A0A0G1PHL2"/>
<comment type="caution">
    <text evidence="2">The sequence shown here is derived from an EMBL/GenBank/DDBJ whole genome shotgun (WGS) entry which is preliminary data.</text>
</comment>
<evidence type="ECO:0000313" key="2">
    <source>
        <dbReference type="EMBL" id="KKU32261.1"/>
    </source>
</evidence>
<evidence type="ECO:0000259" key="1">
    <source>
        <dbReference type="Pfam" id="PF03161"/>
    </source>
</evidence>
<dbReference type="PANTHER" id="PTHR47539">
    <property type="entry name" value="PENTATRICOPEPTIDE REPEAT-CONTAINING PROTEIN OTP51, CHLOROPLASTIC"/>
    <property type="match status" value="1"/>
</dbReference>
<keyword evidence="2" id="KW-0255">Endonuclease</keyword>
<keyword evidence="2" id="KW-0540">Nuclease</keyword>
<dbReference type="GO" id="GO:0045292">
    <property type="term" value="P:mRNA cis splicing, via spliceosome"/>
    <property type="evidence" value="ECO:0007669"/>
    <property type="project" value="TreeGrafter"/>
</dbReference>
<dbReference type="InterPro" id="IPR004860">
    <property type="entry name" value="LAGLIDADG_dom"/>
</dbReference>
<dbReference type="GO" id="GO:0048564">
    <property type="term" value="P:photosystem I assembly"/>
    <property type="evidence" value="ECO:0007669"/>
    <property type="project" value="TreeGrafter"/>
</dbReference>
<dbReference type="Gene3D" id="3.10.28.10">
    <property type="entry name" value="Homing endonucleases"/>
    <property type="match status" value="2"/>
</dbReference>
<dbReference type="SUPFAM" id="SSF55608">
    <property type="entry name" value="Homing endonucleases"/>
    <property type="match status" value="1"/>
</dbReference>
<dbReference type="PANTHER" id="PTHR47539:SF1">
    <property type="entry name" value="PENTATRICOPEPTIDE REPEAT-CONTAINING PROTEIN OTP51, CHLOROPLASTIC"/>
    <property type="match status" value="1"/>
</dbReference>
<feature type="domain" description="Homing endonuclease LAGLIDADG" evidence="1">
    <location>
        <begin position="34"/>
        <end position="203"/>
    </location>
</feature>
<keyword evidence="2" id="KW-0378">Hydrolase</keyword>
<dbReference type="EMBL" id="LCMI01000016">
    <property type="protein sequence ID" value="KKU32261.1"/>
    <property type="molecule type" value="Genomic_DNA"/>
</dbReference>
<dbReference type="Proteomes" id="UP000034794">
    <property type="component" value="Unassembled WGS sequence"/>
</dbReference>
<gene>
    <name evidence="2" type="ORF">UX47_C0016G0005</name>
</gene>
<name>A0A0G1PHL2_9BACT</name>
<reference evidence="2 3" key="1">
    <citation type="journal article" date="2015" name="Nature">
        <title>rRNA introns, odd ribosomes, and small enigmatic genomes across a large radiation of phyla.</title>
        <authorList>
            <person name="Brown C.T."/>
            <person name="Hug L.A."/>
            <person name="Thomas B.C."/>
            <person name="Sharon I."/>
            <person name="Castelle C.J."/>
            <person name="Singh A."/>
            <person name="Wilkins M.J."/>
            <person name="Williams K.H."/>
            <person name="Banfield J.F."/>
        </authorList>
    </citation>
    <scope>NUCLEOTIDE SEQUENCE [LARGE SCALE GENOMIC DNA]</scope>
</reference>
<proteinExistence type="predicted"/>
<organism evidence="2 3">
    <name type="scientific">Candidatus Collierbacteria bacterium GW2011_GWA2_46_26</name>
    <dbReference type="NCBI Taxonomy" id="1618381"/>
    <lineage>
        <taxon>Bacteria</taxon>
        <taxon>Candidatus Collieribacteriota</taxon>
    </lineage>
</organism>
<dbReference type="GO" id="GO:0004519">
    <property type="term" value="F:endonuclease activity"/>
    <property type="evidence" value="ECO:0007669"/>
    <property type="project" value="UniProtKB-KW"/>
</dbReference>
<dbReference type="InterPro" id="IPR027434">
    <property type="entry name" value="Homing_endonucl"/>
</dbReference>
<protein>
    <submittedName>
        <fullName evidence="2">LAGLIDADG homing endonuclease</fullName>
    </submittedName>
</protein>
<accession>A0A0G1PHL2</accession>
<evidence type="ECO:0000313" key="3">
    <source>
        <dbReference type="Proteomes" id="UP000034794"/>
    </source>
</evidence>
<dbReference type="GO" id="GO:0000373">
    <property type="term" value="P:Group II intron splicing"/>
    <property type="evidence" value="ECO:0007669"/>
    <property type="project" value="TreeGrafter"/>
</dbReference>